<evidence type="ECO:0000313" key="2">
    <source>
        <dbReference type="Proteomes" id="UP001145742"/>
    </source>
</evidence>
<organism evidence="1 2">
    <name type="scientific">Willisornis vidua</name>
    <name type="common">Xingu scale-backed antbird</name>
    <dbReference type="NCBI Taxonomy" id="1566151"/>
    <lineage>
        <taxon>Eukaryota</taxon>
        <taxon>Metazoa</taxon>
        <taxon>Chordata</taxon>
        <taxon>Craniata</taxon>
        <taxon>Vertebrata</taxon>
        <taxon>Euteleostomi</taxon>
        <taxon>Archelosauria</taxon>
        <taxon>Archosauria</taxon>
        <taxon>Dinosauria</taxon>
        <taxon>Saurischia</taxon>
        <taxon>Theropoda</taxon>
        <taxon>Coelurosauria</taxon>
        <taxon>Aves</taxon>
        <taxon>Neognathae</taxon>
        <taxon>Neoaves</taxon>
        <taxon>Telluraves</taxon>
        <taxon>Australaves</taxon>
        <taxon>Passeriformes</taxon>
        <taxon>Thamnophilidae</taxon>
        <taxon>Willisornis</taxon>
    </lineage>
</organism>
<sequence>MDLLVGAQRRGHEGDQWDGAALLGGKAGTAGIVQPGEEKVWGDLPVAFQDLKRLQKSWRETLDKGMKGQNTRNGFYCQRQG</sequence>
<gene>
    <name evidence="1" type="ORF">WISP_54675</name>
</gene>
<accession>A0ABQ9DD82</accession>
<dbReference type="EMBL" id="WHWB01033524">
    <property type="protein sequence ID" value="KAJ7419310.1"/>
    <property type="molecule type" value="Genomic_DNA"/>
</dbReference>
<proteinExistence type="predicted"/>
<reference evidence="1" key="1">
    <citation type="submission" date="2019-10" db="EMBL/GenBank/DDBJ databases">
        <authorList>
            <person name="Soares A.E.R."/>
            <person name="Aleixo A."/>
            <person name="Schneider P."/>
            <person name="Miyaki C.Y."/>
            <person name="Schneider M.P."/>
            <person name="Mello C."/>
            <person name="Vasconcelos A.T.R."/>
        </authorList>
    </citation>
    <scope>NUCLEOTIDE SEQUENCE</scope>
    <source>
        <tissue evidence="1">Muscle</tissue>
    </source>
</reference>
<name>A0ABQ9DD82_9PASS</name>
<comment type="caution">
    <text evidence="1">The sequence shown here is derived from an EMBL/GenBank/DDBJ whole genome shotgun (WGS) entry which is preliminary data.</text>
</comment>
<protein>
    <submittedName>
        <fullName evidence="1">Uncharacterized protein</fullName>
    </submittedName>
</protein>
<dbReference type="Proteomes" id="UP001145742">
    <property type="component" value="Unassembled WGS sequence"/>
</dbReference>
<evidence type="ECO:0000313" key="1">
    <source>
        <dbReference type="EMBL" id="KAJ7419310.1"/>
    </source>
</evidence>
<keyword evidence="2" id="KW-1185">Reference proteome</keyword>